<feature type="signal peptide" evidence="2">
    <location>
        <begin position="1"/>
        <end position="21"/>
    </location>
</feature>
<evidence type="ECO:0000313" key="3">
    <source>
        <dbReference type="EMBL" id="KAH7375659.1"/>
    </source>
</evidence>
<keyword evidence="4" id="KW-1185">Reference proteome</keyword>
<name>A0A8K0TSI5_9PEZI</name>
<feature type="chain" id="PRO_5035420093" description="Secreted protein" evidence="2">
    <location>
        <begin position="22"/>
        <end position="118"/>
    </location>
</feature>
<evidence type="ECO:0000256" key="2">
    <source>
        <dbReference type="SAM" id="SignalP"/>
    </source>
</evidence>
<feature type="region of interest" description="Disordered" evidence="1">
    <location>
        <begin position="70"/>
        <end position="95"/>
    </location>
</feature>
<keyword evidence="2" id="KW-0732">Signal</keyword>
<dbReference type="EMBL" id="JAGPXD010000001">
    <property type="protein sequence ID" value="KAH7375659.1"/>
    <property type="molecule type" value="Genomic_DNA"/>
</dbReference>
<accession>A0A8K0TSI5</accession>
<sequence>MVRKASCSLACLLSNALGVHSSDGGTHRPADGQRWARKSAPPRLWFRNMIGPSTFLFSSRRPSAWHWSCRSARSSRPTQYAPRRRPQGPRGRQGKSFANILKLAGKNYVLLTGTHQFR</sequence>
<reference evidence="3" key="1">
    <citation type="journal article" date="2021" name="Nat. Commun.">
        <title>Genetic determinants of endophytism in the Arabidopsis root mycobiome.</title>
        <authorList>
            <person name="Mesny F."/>
            <person name="Miyauchi S."/>
            <person name="Thiergart T."/>
            <person name="Pickel B."/>
            <person name="Atanasova L."/>
            <person name="Karlsson M."/>
            <person name="Huettel B."/>
            <person name="Barry K.W."/>
            <person name="Haridas S."/>
            <person name="Chen C."/>
            <person name="Bauer D."/>
            <person name="Andreopoulos W."/>
            <person name="Pangilinan J."/>
            <person name="LaButti K."/>
            <person name="Riley R."/>
            <person name="Lipzen A."/>
            <person name="Clum A."/>
            <person name="Drula E."/>
            <person name="Henrissat B."/>
            <person name="Kohler A."/>
            <person name="Grigoriev I.V."/>
            <person name="Martin F.M."/>
            <person name="Hacquard S."/>
        </authorList>
    </citation>
    <scope>NUCLEOTIDE SEQUENCE</scope>
    <source>
        <strain evidence="3">MPI-CAGE-AT-0016</strain>
    </source>
</reference>
<protein>
    <recommendedName>
        <fullName evidence="5">Secreted protein</fullName>
    </recommendedName>
</protein>
<evidence type="ECO:0008006" key="5">
    <source>
        <dbReference type="Google" id="ProtNLM"/>
    </source>
</evidence>
<comment type="caution">
    <text evidence="3">The sequence shown here is derived from an EMBL/GenBank/DDBJ whole genome shotgun (WGS) entry which is preliminary data.</text>
</comment>
<dbReference type="AlphaFoldDB" id="A0A8K0TSI5"/>
<proteinExistence type="predicted"/>
<evidence type="ECO:0000313" key="4">
    <source>
        <dbReference type="Proteomes" id="UP000813385"/>
    </source>
</evidence>
<gene>
    <name evidence="3" type="ORF">B0T11DRAFT_11583</name>
</gene>
<dbReference type="Proteomes" id="UP000813385">
    <property type="component" value="Unassembled WGS sequence"/>
</dbReference>
<evidence type="ECO:0000256" key="1">
    <source>
        <dbReference type="SAM" id="MobiDB-lite"/>
    </source>
</evidence>
<organism evidence="3 4">
    <name type="scientific">Plectosphaerella cucumerina</name>
    <dbReference type="NCBI Taxonomy" id="40658"/>
    <lineage>
        <taxon>Eukaryota</taxon>
        <taxon>Fungi</taxon>
        <taxon>Dikarya</taxon>
        <taxon>Ascomycota</taxon>
        <taxon>Pezizomycotina</taxon>
        <taxon>Sordariomycetes</taxon>
        <taxon>Hypocreomycetidae</taxon>
        <taxon>Glomerellales</taxon>
        <taxon>Plectosphaerellaceae</taxon>
        <taxon>Plectosphaerella</taxon>
    </lineage>
</organism>